<keyword evidence="4" id="KW-1185">Reference proteome</keyword>
<accession>A0A453JX03</accession>
<protein>
    <submittedName>
        <fullName evidence="3">Uncharacterized protein</fullName>
    </submittedName>
</protein>
<evidence type="ECO:0000256" key="2">
    <source>
        <dbReference type="SAM" id="SignalP"/>
    </source>
</evidence>
<reference evidence="4" key="1">
    <citation type="journal article" date="2014" name="Science">
        <title>Ancient hybridizations among the ancestral genomes of bread wheat.</title>
        <authorList>
            <consortium name="International Wheat Genome Sequencing Consortium,"/>
            <person name="Marcussen T."/>
            <person name="Sandve S.R."/>
            <person name="Heier L."/>
            <person name="Spannagl M."/>
            <person name="Pfeifer M."/>
            <person name="Jakobsen K.S."/>
            <person name="Wulff B.B."/>
            <person name="Steuernagel B."/>
            <person name="Mayer K.F."/>
            <person name="Olsen O.A."/>
        </authorList>
    </citation>
    <scope>NUCLEOTIDE SEQUENCE [LARGE SCALE GENOMIC DNA]</scope>
    <source>
        <strain evidence="4">cv. AL8/78</strain>
    </source>
</reference>
<dbReference type="Proteomes" id="UP000015105">
    <property type="component" value="Chromosome 5D"/>
</dbReference>
<dbReference type="AlphaFoldDB" id="A0A453JX03"/>
<dbReference type="EnsemblPlants" id="AET5Gv20219000.26">
    <property type="protein sequence ID" value="AET5Gv20219000.26"/>
    <property type="gene ID" value="AET5Gv20219000"/>
</dbReference>
<feature type="region of interest" description="Disordered" evidence="1">
    <location>
        <begin position="47"/>
        <end position="66"/>
    </location>
</feature>
<name>A0A453JX03_AEGTS</name>
<evidence type="ECO:0000313" key="4">
    <source>
        <dbReference type="Proteomes" id="UP000015105"/>
    </source>
</evidence>
<reference evidence="3" key="5">
    <citation type="journal article" date="2021" name="G3 (Bethesda)">
        <title>Aegilops tauschii genome assembly Aet v5.0 features greater sequence contiguity and improved annotation.</title>
        <authorList>
            <person name="Wang L."/>
            <person name="Zhu T."/>
            <person name="Rodriguez J.C."/>
            <person name="Deal K.R."/>
            <person name="Dubcovsky J."/>
            <person name="McGuire P.E."/>
            <person name="Lux T."/>
            <person name="Spannagl M."/>
            <person name="Mayer K.F.X."/>
            <person name="Baldrich P."/>
            <person name="Meyers B.C."/>
            <person name="Huo N."/>
            <person name="Gu Y.Q."/>
            <person name="Zhou H."/>
            <person name="Devos K.M."/>
            <person name="Bennetzen J.L."/>
            <person name="Unver T."/>
            <person name="Budak H."/>
            <person name="Gulick P.J."/>
            <person name="Galiba G."/>
            <person name="Kalapos B."/>
            <person name="Nelson D.R."/>
            <person name="Li P."/>
            <person name="You F.M."/>
            <person name="Luo M.C."/>
            <person name="Dvorak J."/>
        </authorList>
    </citation>
    <scope>NUCLEOTIDE SEQUENCE [LARGE SCALE GENOMIC DNA]</scope>
    <source>
        <strain evidence="3">cv. AL8/78</strain>
    </source>
</reference>
<reference evidence="3" key="3">
    <citation type="journal article" date="2017" name="Nature">
        <title>Genome sequence of the progenitor of the wheat D genome Aegilops tauschii.</title>
        <authorList>
            <person name="Luo M.C."/>
            <person name="Gu Y.Q."/>
            <person name="Puiu D."/>
            <person name="Wang H."/>
            <person name="Twardziok S.O."/>
            <person name="Deal K.R."/>
            <person name="Huo N."/>
            <person name="Zhu T."/>
            <person name="Wang L."/>
            <person name="Wang Y."/>
            <person name="McGuire P.E."/>
            <person name="Liu S."/>
            <person name="Long H."/>
            <person name="Ramasamy R.K."/>
            <person name="Rodriguez J.C."/>
            <person name="Van S.L."/>
            <person name="Yuan L."/>
            <person name="Wang Z."/>
            <person name="Xia Z."/>
            <person name="Xiao L."/>
            <person name="Anderson O.D."/>
            <person name="Ouyang S."/>
            <person name="Liang Y."/>
            <person name="Zimin A.V."/>
            <person name="Pertea G."/>
            <person name="Qi P."/>
            <person name="Bennetzen J.L."/>
            <person name="Dai X."/>
            <person name="Dawson M.W."/>
            <person name="Muller H.G."/>
            <person name="Kugler K."/>
            <person name="Rivarola-Duarte L."/>
            <person name="Spannagl M."/>
            <person name="Mayer K.F.X."/>
            <person name="Lu F.H."/>
            <person name="Bevan M.W."/>
            <person name="Leroy P."/>
            <person name="Li P."/>
            <person name="You F.M."/>
            <person name="Sun Q."/>
            <person name="Liu Z."/>
            <person name="Lyons E."/>
            <person name="Wicker T."/>
            <person name="Salzberg S.L."/>
            <person name="Devos K.M."/>
            <person name="Dvorak J."/>
        </authorList>
    </citation>
    <scope>NUCLEOTIDE SEQUENCE [LARGE SCALE GENOMIC DNA]</scope>
    <source>
        <strain evidence="3">cv. AL8/78</strain>
    </source>
</reference>
<evidence type="ECO:0000313" key="3">
    <source>
        <dbReference type="EnsemblPlants" id="AET5Gv20219000.26"/>
    </source>
</evidence>
<dbReference type="Gramene" id="AET5Gv20219000.26">
    <property type="protein sequence ID" value="AET5Gv20219000.26"/>
    <property type="gene ID" value="AET5Gv20219000"/>
</dbReference>
<feature type="signal peptide" evidence="2">
    <location>
        <begin position="1"/>
        <end position="24"/>
    </location>
</feature>
<feature type="chain" id="PRO_5019101137" evidence="2">
    <location>
        <begin position="25"/>
        <end position="66"/>
    </location>
</feature>
<reference evidence="3" key="4">
    <citation type="submission" date="2019-03" db="UniProtKB">
        <authorList>
            <consortium name="EnsemblPlants"/>
        </authorList>
    </citation>
    <scope>IDENTIFICATION</scope>
</reference>
<organism evidence="3 4">
    <name type="scientific">Aegilops tauschii subsp. strangulata</name>
    <name type="common">Goatgrass</name>
    <dbReference type="NCBI Taxonomy" id="200361"/>
    <lineage>
        <taxon>Eukaryota</taxon>
        <taxon>Viridiplantae</taxon>
        <taxon>Streptophyta</taxon>
        <taxon>Embryophyta</taxon>
        <taxon>Tracheophyta</taxon>
        <taxon>Spermatophyta</taxon>
        <taxon>Magnoliopsida</taxon>
        <taxon>Liliopsida</taxon>
        <taxon>Poales</taxon>
        <taxon>Poaceae</taxon>
        <taxon>BOP clade</taxon>
        <taxon>Pooideae</taxon>
        <taxon>Triticodae</taxon>
        <taxon>Triticeae</taxon>
        <taxon>Triticinae</taxon>
        <taxon>Aegilops</taxon>
    </lineage>
</organism>
<proteinExistence type="predicted"/>
<sequence length="66" mass="7358">SAVFRLSAHTICLSTLVLETHVSSLPFHLMLCAVWFENSKGIKPQELWQQPSREPGVSRQRGGPQA</sequence>
<reference evidence="4" key="2">
    <citation type="journal article" date="2017" name="Nat. Plants">
        <title>The Aegilops tauschii genome reveals multiple impacts of transposons.</title>
        <authorList>
            <person name="Zhao G."/>
            <person name="Zou C."/>
            <person name="Li K."/>
            <person name="Wang K."/>
            <person name="Li T."/>
            <person name="Gao L."/>
            <person name="Zhang X."/>
            <person name="Wang H."/>
            <person name="Yang Z."/>
            <person name="Liu X."/>
            <person name="Jiang W."/>
            <person name="Mao L."/>
            <person name="Kong X."/>
            <person name="Jiao Y."/>
            <person name="Jia J."/>
        </authorList>
    </citation>
    <scope>NUCLEOTIDE SEQUENCE [LARGE SCALE GENOMIC DNA]</scope>
    <source>
        <strain evidence="4">cv. AL8/78</strain>
    </source>
</reference>
<keyword evidence="2" id="KW-0732">Signal</keyword>
<evidence type="ECO:0000256" key="1">
    <source>
        <dbReference type="SAM" id="MobiDB-lite"/>
    </source>
</evidence>